<protein>
    <submittedName>
        <fullName evidence="2">Uncharacterized protein</fullName>
    </submittedName>
</protein>
<evidence type="ECO:0000313" key="2">
    <source>
        <dbReference type="EMBL" id="KAF4472322.1"/>
    </source>
</evidence>
<dbReference type="OrthoDB" id="10608199at2759"/>
<organism evidence="2 3">
    <name type="scientific">Fusarium albosuccineum</name>
    <dbReference type="NCBI Taxonomy" id="1237068"/>
    <lineage>
        <taxon>Eukaryota</taxon>
        <taxon>Fungi</taxon>
        <taxon>Dikarya</taxon>
        <taxon>Ascomycota</taxon>
        <taxon>Pezizomycotina</taxon>
        <taxon>Sordariomycetes</taxon>
        <taxon>Hypocreomycetidae</taxon>
        <taxon>Hypocreales</taxon>
        <taxon>Nectriaceae</taxon>
        <taxon>Fusarium</taxon>
        <taxon>Fusarium decemcellulare species complex</taxon>
    </lineage>
</organism>
<keyword evidence="3" id="KW-1185">Reference proteome</keyword>
<dbReference type="Proteomes" id="UP000554235">
    <property type="component" value="Unassembled WGS sequence"/>
</dbReference>
<evidence type="ECO:0000313" key="3">
    <source>
        <dbReference type="Proteomes" id="UP000554235"/>
    </source>
</evidence>
<evidence type="ECO:0000256" key="1">
    <source>
        <dbReference type="SAM" id="MobiDB-lite"/>
    </source>
</evidence>
<sequence>MRFTDAHCDDVWVDGHLAMPLPWCPTAHLVPLCAQPAPLQKLTRGSRCPRDNAPHSSLRTIGLHPKGKKDAMRPSTIKHDACAHAVTAPPYPRLDALAQKTGQQQKQDATRKMESSVGRISARRSPA</sequence>
<comment type="caution">
    <text evidence="2">The sequence shown here is derived from an EMBL/GenBank/DDBJ whole genome shotgun (WGS) entry which is preliminary data.</text>
</comment>
<dbReference type="AlphaFoldDB" id="A0A8H4LMW5"/>
<proteinExistence type="predicted"/>
<feature type="region of interest" description="Disordered" evidence="1">
    <location>
        <begin position="44"/>
        <end position="73"/>
    </location>
</feature>
<dbReference type="EMBL" id="JAADYS010000092">
    <property type="protein sequence ID" value="KAF4472322.1"/>
    <property type="molecule type" value="Genomic_DNA"/>
</dbReference>
<name>A0A8H4LMW5_9HYPO</name>
<feature type="region of interest" description="Disordered" evidence="1">
    <location>
        <begin position="97"/>
        <end position="127"/>
    </location>
</feature>
<gene>
    <name evidence="2" type="ORF">FALBO_774</name>
</gene>
<reference evidence="2 3" key="1">
    <citation type="submission" date="2020-01" db="EMBL/GenBank/DDBJ databases">
        <title>Identification and distribution of gene clusters putatively required for synthesis of sphingolipid metabolism inhibitors in phylogenetically diverse species of the filamentous fungus Fusarium.</title>
        <authorList>
            <person name="Kim H.-S."/>
            <person name="Busman M."/>
            <person name="Brown D.W."/>
            <person name="Divon H."/>
            <person name="Uhlig S."/>
            <person name="Proctor R.H."/>
        </authorList>
    </citation>
    <scope>NUCLEOTIDE SEQUENCE [LARGE SCALE GENOMIC DNA]</scope>
    <source>
        <strain evidence="2 3">NRRL 20459</strain>
    </source>
</reference>
<accession>A0A8H4LMW5</accession>